<feature type="compositionally biased region" description="Polar residues" evidence="1">
    <location>
        <begin position="420"/>
        <end position="457"/>
    </location>
</feature>
<evidence type="ECO:0000256" key="1">
    <source>
        <dbReference type="SAM" id="MobiDB-lite"/>
    </source>
</evidence>
<feature type="transmembrane region" description="Helical" evidence="2">
    <location>
        <begin position="214"/>
        <end position="238"/>
    </location>
</feature>
<sequence length="457" mass="51243">MENTTTPKLSRKVNMWPFALSLFLLVLVNAINYWHSSEFSYPLPLVDIVQVLVKPENQMSPKPNILIDLLRDIYLRLEPTYLETLANSTIVVEPVLTVKSYLLTLSLKEGYLFVSPSHKVSVFPSLSIESVLRQKLQKSNAAKMFEYEVSNFIERFIFPLDPFHHFSDDVGRNLASNFRLLEIGNCGLLFSTLLLFAAANFYEYRKPKKDWGTFAVIFGIHLGALSSVTFSIINLLTAARIDLLLANFKSHFICISYLIQLLISIFCCIRYIYRAKRQVSYILAEREIRRQTKDFKISPTSSVYSSVNMKNDLSPIQESKSSPPENTLDPMKQICRSNLGISIPPSYLTHAGPVLVRSPPKIGVFKSTPSPQNDTRSFSAPVFATSQGVSGSLASPLQNTNSSSWATTHSLNVRPDIKHSGSTYSTKSVQENDIQSPTQYDPSFQQGAPSAKTDVTS</sequence>
<name>A0ABP0EDU6_9ASCO</name>
<proteinExistence type="predicted"/>
<feature type="region of interest" description="Disordered" evidence="1">
    <location>
        <begin position="414"/>
        <end position="457"/>
    </location>
</feature>
<keyword evidence="4" id="KW-1185">Reference proteome</keyword>
<feature type="transmembrane region" description="Helical" evidence="2">
    <location>
        <begin position="250"/>
        <end position="273"/>
    </location>
</feature>
<keyword evidence="2" id="KW-0472">Membrane</keyword>
<evidence type="ECO:0000256" key="2">
    <source>
        <dbReference type="SAM" id="Phobius"/>
    </source>
</evidence>
<accession>A0ABP0EDU6</accession>
<protein>
    <submittedName>
        <fullName evidence="3">Uncharacterized protein</fullName>
    </submittedName>
</protein>
<evidence type="ECO:0000313" key="4">
    <source>
        <dbReference type="Proteomes" id="UP001497600"/>
    </source>
</evidence>
<reference evidence="3 4" key="1">
    <citation type="submission" date="2024-01" db="EMBL/GenBank/DDBJ databases">
        <authorList>
            <consortium name="Genoscope - CEA"/>
            <person name="William W."/>
        </authorList>
    </citation>
    <scope>NUCLEOTIDE SEQUENCE [LARGE SCALE GENOMIC DNA]</scope>
    <source>
        <strain evidence="3 4">29B2s-10</strain>
    </source>
</reference>
<keyword evidence="2" id="KW-1133">Transmembrane helix</keyword>
<gene>
    <name evidence="3" type="ORF">CAAN4_D09120</name>
</gene>
<feature type="transmembrane region" description="Helical" evidence="2">
    <location>
        <begin position="180"/>
        <end position="202"/>
    </location>
</feature>
<evidence type="ECO:0000313" key="3">
    <source>
        <dbReference type="EMBL" id="CAK7904377.1"/>
    </source>
</evidence>
<dbReference type="Proteomes" id="UP001497600">
    <property type="component" value="Chromosome D"/>
</dbReference>
<organism evidence="3 4">
    <name type="scientific">[Candida] anglica</name>
    <dbReference type="NCBI Taxonomy" id="148631"/>
    <lineage>
        <taxon>Eukaryota</taxon>
        <taxon>Fungi</taxon>
        <taxon>Dikarya</taxon>
        <taxon>Ascomycota</taxon>
        <taxon>Saccharomycotina</taxon>
        <taxon>Pichiomycetes</taxon>
        <taxon>Debaryomycetaceae</taxon>
        <taxon>Kurtzmaniella</taxon>
    </lineage>
</organism>
<keyword evidence="2" id="KW-0812">Transmembrane</keyword>
<dbReference type="EMBL" id="OZ004256">
    <property type="protein sequence ID" value="CAK7904377.1"/>
    <property type="molecule type" value="Genomic_DNA"/>
</dbReference>